<evidence type="ECO:0000256" key="1">
    <source>
        <dbReference type="ARBA" id="ARBA00005028"/>
    </source>
</evidence>
<dbReference type="Gene3D" id="2.70.98.10">
    <property type="match status" value="1"/>
</dbReference>
<dbReference type="Pfam" id="PF01263">
    <property type="entry name" value="Aldose_epim"/>
    <property type="match status" value="1"/>
</dbReference>
<dbReference type="CDD" id="cd09019">
    <property type="entry name" value="galactose_mutarotase_like"/>
    <property type="match status" value="1"/>
</dbReference>
<keyword evidence="8" id="KW-1185">Reference proteome</keyword>
<feature type="compositionally biased region" description="Basic and acidic residues" evidence="6">
    <location>
        <begin position="328"/>
        <end position="359"/>
    </location>
</feature>
<dbReference type="GO" id="GO:0016853">
    <property type="term" value="F:isomerase activity"/>
    <property type="evidence" value="ECO:0007669"/>
    <property type="project" value="UniProtKB-KW"/>
</dbReference>
<evidence type="ECO:0000256" key="3">
    <source>
        <dbReference type="ARBA" id="ARBA00023235"/>
    </source>
</evidence>
<evidence type="ECO:0000313" key="8">
    <source>
        <dbReference type="Proteomes" id="UP001239522"/>
    </source>
</evidence>
<gene>
    <name evidence="7" type="ORF">P8A18_02230</name>
</gene>
<evidence type="ECO:0000256" key="6">
    <source>
        <dbReference type="SAM" id="MobiDB-lite"/>
    </source>
</evidence>
<organism evidence="7 8">
    <name type="scientific">Streptomyces castrisilvae</name>
    <dbReference type="NCBI Taxonomy" id="3033811"/>
    <lineage>
        <taxon>Bacteria</taxon>
        <taxon>Bacillati</taxon>
        <taxon>Actinomycetota</taxon>
        <taxon>Actinomycetes</taxon>
        <taxon>Kitasatosporales</taxon>
        <taxon>Streptomycetaceae</taxon>
        <taxon>Streptomyces</taxon>
    </lineage>
</organism>
<dbReference type="InterPro" id="IPR015443">
    <property type="entry name" value="Aldose_1-epimerase"/>
</dbReference>
<dbReference type="Proteomes" id="UP001239522">
    <property type="component" value="Chromosome"/>
</dbReference>
<dbReference type="RefSeq" id="WP_306051255.1">
    <property type="nucleotide sequence ID" value="NZ_CP120997.1"/>
</dbReference>
<evidence type="ECO:0000313" key="7">
    <source>
        <dbReference type="EMBL" id="WLQ32336.1"/>
    </source>
</evidence>
<dbReference type="NCBIfam" id="NF008277">
    <property type="entry name" value="PRK11055.1"/>
    <property type="match status" value="1"/>
</dbReference>
<comment type="similarity">
    <text evidence="2 5">Belongs to the aldose epimerase family.</text>
</comment>
<dbReference type="PIRSF" id="PIRSF005096">
    <property type="entry name" value="GALM"/>
    <property type="match status" value="1"/>
</dbReference>
<reference evidence="7 8" key="1">
    <citation type="submission" date="2023-03" db="EMBL/GenBank/DDBJ databases">
        <title>Isolation and description of six Streptomyces strains from soil environments, able to metabolize different microbial glucans.</title>
        <authorList>
            <person name="Widen T."/>
            <person name="Larsbrink J."/>
        </authorList>
    </citation>
    <scope>NUCLEOTIDE SEQUENCE [LARGE SCALE GENOMIC DNA]</scope>
    <source>
        <strain evidence="7 8">Mut1</strain>
    </source>
</reference>
<dbReference type="InterPro" id="IPR011013">
    <property type="entry name" value="Gal_mutarotase_sf_dom"/>
</dbReference>
<comment type="catalytic activity">
    <reaction evidence="5">
        <text>alpha-D-glucose = beta-D-glucose</text>
        <dbReference type="Rhea" id="RHEA:10264"/>
        <dbReference type="ChEBI" id="CHEBI:15903"/>
        <dbReference type="ChEBI" id="CHEBI:17925"/>
        <dbReference type="EC" id="5.1.3.3"/>
    </reaction>
</comment>
<evidence type="ECO:0000256" key="2">
    <source>
        <dbReference type="ARBA" id="ARBA00006206"/>
    </source>
</evidence>
<evidence type="ECO:0000256" key="5">
    <source>
        <dbReference type="PIRNR" id="PIRNR005096"/>
    </source>
</evidence>
<evidence type="ECO:0000256" key="4">
    <source>
        <dbReference type="ARBA" id="ARBA00023277"/>
    </source>
</evidence>
<proteinExistence type="inferred from homology"/>
<keyword evidence="3 5" id="KW-0413">Isomerase</keyword>
<protein>
    <recommendedName>
        <fullName evidence="5">Aldose 1-epimerase</fullName>
        <ecNumber evidence="5">5.1.3.3</ecNumber>
    </recommendedName>
</protein>
<dbReference type="PANTHER" id="PTHR10091">
    <property type="entry name" value="ALDOSE-1-EPIMERASE"/>
    <property type="match status" value="1"/>
</dbReference>
<dbReference type="InterPro" id="IPR008183">
    <property type="entry name" value="Aldose_1/G6P_1-epimerase"/>
</dbReference>
<dbReference type="InterPro" id="IPR047215">
    <property type="entry name" value="Galactose_mutarotase-like"/>
</dbReference>
<dbReference type="InterPro" id="IPR014718">
    <property type="entry name" value="GH-type_carb-bd"/>
</dbReference>
<name>A0ABY9HDG2_9ACTN</name>
<feature type="region of interest" description="Disordered" evidence="6">
    <location>
        <begin position="321"/>
        <end position="359"/>
    </location>
</feature>
<dbReference type="EMBL" id="CP120997">
    <property type="protein sequence ID" value="WLQ32336.1"/>
    <property type="molecule type" value="Genomic_DNA"/>
</dbReference>
<dbReference type="PANTHER" id="PTHR10091:SF0">
    <property type="entry name" value="GALACTOSE MUTAROTASE"/>
    <property type="match status" value="1"/>
</dbReference>
<keyword evidence="4 5" id="KW-0119">Carbohydrate metabolism</keyword>
<comment type="pathway">
    <text evidence="1 5">Carbohydrate metabolism; hexose metabolism.</text>
</comment>
<dbReference type="EC" id="5.1.3.3" evidence="5"/>
<dbReference type="SUPFAM" id="SSF74650">
    <property type="entry name" value="Galactose mutarotase-like"/>
    <property type="match status" value="1"/>
</dbReference>
<sequence>MPRPTVNRKPFGAHGPTDVDVLTLDSGTGVRAEILTYGGILHRLTVPDTTGDPASVVRSLPSLDDYTGKNPFFGALVGRYANRIAHGRFTLDGTEYQVPATDRGHALHGGPDGFHTRVWEAAADATDEAATVRLTLHSPDGDMGFPGALDVTVTYTLDTAGTLALDYEATTDRATVVNLTNHAYFDLAGEGDILGHTLQVDAERYLPVDEDGIPEAPAAPVRGTPFDLTAPRTLAERLALPHEQLRRAGGFDHCWVLNGPDTPAGPRRAARLAAPGAGRVMEVWTTEPGIQVYTANQLDGTLATADGGRHDRHSAVCLETQHLPDSPNRPDHPGTVLRPDETFRSRTEFRFPHLRDLPG</sequence>
<accession>A0ABY9HDG2</accession>